<dbReference type="Gene3D" id="3.30.470.30">
    <property type="entry name" value="DNA ligase/mRNA capping enzyme"/>
    <property type="match status" value="1"/>
</dbReference>
<dbReference type="Pfam" id="PF03120">
    <property type="entry name" value="OB_DNA_ligase"/>
    <property type="match status" value="1"/>
</dbReference>
<evidence type="ECO:0000259" key="6">
    <source>
        <dbReference type="PROSITE" id="PS50172"/>
    </source>
</evidence>
<dbReference type="AlphaFoldDB" id="A0A6C0BVX1"/>
<dbReference type="InterPro" id="IPR012340">
    <property type="entry name" value="NA-bd_OB-fold"/>
</dbReference>
<dbReference type="InterPro" id="IPR004150">
    <property type="entry name" value="NAD_DNA_ligase_OB"/>
</dbReference>
<dbReference type="Gene3D" id="3.40.50.10190">
    <property type="entry name" value="BRCT domain"/>
    <property type="match status" value="1"/>
</dbReference>
<dbReference type="Gene3D" id="1.10.150.20">
    <property type="entry name" value="5' to 3' exonuclease, C-terminal subdomain"/>
    <property type="match status" value="1"/>
</dbReference>
<dbReference type="SUPFAM" id="SSF52113">
    <property type="entry name" value="BRCT domain"/>
    <property type="match status" value="1"/>
</dbReference>
<dbReference type="EMBL" id="MN739256">
    <property type="protein sequence ID" value="QHS95724.1"/>
    <property type="molecule type" value="Genomic_DNA"/>
</dbReference>
<evidence type="ECO:0000256" key="2">
    <source>
        <dbReference type="ARBA" id="ARBA00022598"/>
    </source>
</evidence>
<feature type="domain" description="BRCT" evidence="6">
    <location>
        <begin position="563"/>
        <end position="632"/>
    </location>
</feature>
<evidence type="ECO:0000313" key="7">
    <source>
        <dbReference type="EMBL" id="QHS95724.1"/>
    </source>
</evidence>
<keyword evidence="4" id="KW-0520">NAD</keyword>
<proteinExistence type="predicted"/>
<dbReference type="InterPro" id="IPR013839">
    <property type="entry name" value="DNAligase_adenylation"/>
</dbReference>
<dbReference type="SUPFAM" id="SSF56091">
    <property type="entry name" value="DNA ligase/mRNA capping enzyme, catalytic domain"/>
    <property type="match status" value="1"/>
</dbReference>
<evidence type="ECO:0000256" key="5">
    <source>
        <dbReference type="ARBA" id="ARBA00034005"/>
    </source>
</evidence>
<evidence type="ECO:0000256" key="4">
    <source>
        <dbReference type="ARBA" id="ARBA00023027"/>
    </source>
</evidence>
<keyword evidence="2" id="KW-0436">Ligase</keyword>
<sequence>MLTTEELIANYAKNGFGLHMKESVCADMLRIAAKNYYNATPLLSDAAFDELKDFIAENWPSAAVLSEIGAPPARNRVKLPHFMGSMDKIKSDVGLSKWATIYAEPYVISAKLDGVSGMIDFGRHRMYTRGDGNIGQDVTPLLSLVNIGNPTNTTGLCVRGEFIMKPETFERKYQPLGASNPRNLVSGIVNSKIADPSKCADVDFICYEVLSPAGLSQSEQLKLLASHGFNVVYNNGVFKKSQLTADFLTNLILVWKQCMVEYEIDGVIITCDASAFPHKSSGNPEHSVAFKTASGGQEAEVTVTDVIWTPSQDGYLKPRVRIEPTSIGGVVVEYATGFNGAFIRDSGIGPGAVVRLIRSGDVIPYIVETITPVPPKMPAADMGEYAWTSSDIDIVLVNPEDSAIVREKNIAGFFTSLGVDGLSAGNVKRLMNAGFDTIKKILDMTHGDFLKVDGFKDKMAAKLSTNIREKFASATIQQILIGSNLIGRGFGEKKIAKIFQDYPNVLEERNVAKLAAIPGFSQKTAAEFIENVPRFMAFLGEIGWEGGMAGLVAQMPVVVGGMAGDKPLAGKSIALTGFRDKELEATIVASGGNVTGTVSKNTFALIVKSKEDCGSTKYQSAIKYGVPVYTQQEFKQLPQLGL</sequence>
<evidence type="ECO:0000256" key="3">
    <source>
        <dbReference type="ARBA" id="ARBA00022705"/>
    </source>
</evidence>
<accession>A0A6C0BVX1</accession>
<reference evidence="7" key="1">
    <citation type="journal article" date="2020" name="Nature">
        <title>Giant virus diversity and host interactions through global metagenomics.</title>
        <authorList>
            <person name="Schulz F."/>
            <person name="Roux S."/>
            <person name="Paez-Espino D."/>
            <person name="Jungbluth S."/>
            <person name="Walsh D.A."/>
            <person name="Denef V.J."/>
            <person name="McMahon K.D."/>
            <person name="Konstantinidis K.T."/>
            <person name="Eloe-Fadrosh E.A."/>
            <person name="Kyrpides N.C."/>
            <person name="Woyke T."/>
        </authorList>
    </citation>
    <scope>NUCLEOTIDE SEQUENCE</scope>
    <source>
        <strain evidence="7">GVMAG-M-3300018868-6</strain>
    </source>
</reference>
<dbReference type="Pfam" id="PF00533">
    <property type="entry name" value="BRCT"/>
    <property type="match status" value="1"/>
</dbReference>
<dbReference type="Pfam" id="PF01653">
    <property type="entry name" value="DNA_ligase_aden"/>
    <property type="match status" value="1"/>
</dbReference>
<dbReference type="SUPFAM" id="SSF47794">
    <property type="entry name" value="Rad51 N-terminal domain-like"/>
    <property type="match status" value="1"/>
</dbReference>
<dbReference type="EC" id="6.5.1.2" evidence="1"/>
<dbReference type="SMART" id="SM00532">
    <property type="entry name" value="LIGANc"/>
    <property type="match status" value="1"/>
</dbReference>
<organism evidence="7">
    <name type="scientific">viral metagenome</name>
    <dbReference type="NCBI Taxonomy" id="1070528"/>
    <lineage>
        <taxon>unclassified sequences</taxon>
        <taxon>metagenomes</taxon>
        <taxon>organismal metagenomes</taxon>
    </lineage>
</organism>
<dbReference type="InterPro" id="IPR036420">
    <property type="entry name" value="BRCT_dom_sf"/>
</dbReference>
<comment type="catalytic activity">
    <reaction evidence="5">
        <text>NAD(+) + (deoxyribonucleotide)n-3'-hydroxyl + 5'-phospho-(deoxyribonucleotide)m = (deoxyribonucleotide)n+m + AMP + beta-nicotinamide D-nucleotide.</text>
        <dbReference type="EC" id="6.5.1.2"/>
    </reaction>
</comment>
<dbReference type="InterPro" id="IPR001357">
    <property type="entry name" value="BRCT_dom"/>
</dbReference>
<evidence type="ECO:0000256" key="1">
    <source>
        <dbReference type="ARBA" id="ARBA00012722"/>
    </source>
</evidence>
<dbReference type="GO" id="GO:0006281">
    <property type="term" value="P:DNA repair"/>
    <property type="evidence" value="ECO:0007669"/>
    <property type="project" value="InterPro"/>
</dbReference>
<dbReference type="SMART" id="SM00292">
    <property type="entry name" value="BRCT"/>
    <property type="match status" value="1"/>
</dbReference>
<dbReference type="GO" id="GO:0006260">
    <property type="term" value="P:DNA replication"/>
    <property type="evidence" value="ECO:0007669"/>
    <property type="project" value="UniProtKB-KW"/>
</dbReference>
<dbReference type="PROSITE" id="PS50172">
    <property type="entry name" value="BRCT"/>
    <property type="match status" value="1"/>
</dbReference>
<protein>
    <recommendedName>
        <fullName evidence="1">DNA ligase (NAD(+))</fullName>
        <ecNumber evidence="1">6.5.1.2</ecNumber>
    </recommendedName>
</protein>
<dbReference type="GO" id="GO:0000166">
    <property type="term" value="F:nucleotide binding"/>
    <property type="evidence" value="ECO:0007669"/>
    <property type="project" value="InterPro"/>
</dbReference>
<dbReference type="GO" id="GO:0003911">
    <property type="term" value="F:DNA ligase (NAD+) activity"/>
    <property type="evidence" value="ECO:0007669"/>
    <property type="project" value="UniProtKB-EC"/>
</dbReference>
<dbReference type="InterPro" id="IPR013840">
    <property type="entry name" value="DNAligase_N"/>
</dbReference>
<dbReference type="InterPro" id="IPR010995">
    <property type="entry name" value="DNA_repair_Rad51/TF_NusA_a-hlx"/>
</dbReference>
<dbReference type="SUPFAM" id="SSF50249">
    <property type="entry name" value="Nucleic acid-binding proteins"/>
    <property type="match status" value="1"/>
</dbReference>
<dbReference type="Gene3D" id="2.40.50.140">
    <property type="entry name" value="Nucleic acid-binding proteins"/>
    <property type="match status" value="1"/>
</dbReference>
<name>A0A6C0BVX1_9ZZZZ</name>
<keyword evidence="3" id="KW-0235">DNA replication</keyword>